<feature type="domain" description="Thioesterase" evidence="1">
    <location>
        <begin position="1"/>
        <end position="174"/>
    </location>
</feature>
<name>A0A2B7WG81_9EURO</name>
<dbReference type="Proteomes" id="UP000224080">
    <property type="component" value="Unassembled WGS sequence"/>
</dbReference>
<keyword evidence="3" id="KW-1185">Reference proteome</keyword>
<reference evidence="2 3" key="1">
    <citation type="submission" date="2017-10" db="EMBL/GenBank/DDBJ databases">
        <title>Comparative genomics in systemic dimorphic fungi from Ajellomycetaceae.</title>
        <authorList>
            <person name="Munoz J.F."/>
            <person name="Mcewen J.G."/>
            <person name="Clay O.K."/>
            <person name="Cuomo C.A."/>
        </authorList>
    </citation>
    <scope>NUCLEOTIDE SEQUENCE [LARGE SCALE GENOMIC DNA]</scope>
    <source>
        <strain evidence="2 3">UAMH130</strain>
    </source>
</reference>
<organism evidence="2 3">
    <name type="scientific">Blastomyces parvus</name>
    <dbReference type="NCBI Taxonomy" id="2060905"/>
    <lineage>
        <taxon>Eukaryota</taxon>
        <taxon>Fungi</taxon>
        <taxon>Dikarya</taxon>
        <taxon>Ascomycota</taxon>
        <taxon>Pezizomycotina</taxon>
        <taxon>Eurotiomycetes</taxon>
        <taxon>Eurotiomycetidae</taxon>
        <taxon>Onygenales</taxon>
        <taxon>Ajellomycetaceae</taxon>
        <taxon>Blastomyces</taxon>
    </lineage>
</organism>
<dbReference type="InterPro" id="IPR029058">
    <property type="entry name" value="AB_hydrolase_fold"/>
</dbReference>
<sequence length="189" mass="21745">MIAFEVAKLLEADGDEVRFLGSFNLLPHIKDRMRQLERVEVGINLSYFLDLISEEYAHKISPKLHELSNDDALDHIMSCAPQDRLAEYSLTKNKLKTWITLAHKMQEATLEYEPSGSVASIDVFHAIPLNQVAANRTDWIGNELSKWADFSREPPRMHHVDGAHYTMMSPEHVFTFKKTLQRALRERGL</sequence>
<dbReference type="AlphaFoldDB" id="A0A2B7WG81"/>
<evidence type="ECO:0000313" key="2">
    <source>
        <dbReference type="EMBL" id="PGG95608.1"/>
    </source>
</evidence>
<dbReference type="SUPFAM" id="SSF53474">
    <property type="entry name" value="alpha/beta-Hydrolases"/>
    <property type="match status" value="1"/>
</dbReference>
<dbReference type="STRING" id="2060905.A0A2B7WG81"/>
<dbReference type="Pfam" id="PF00975">
    <property type="entry name" value="Thioesterase"/>
    <property type="match status" value="1"/>
</dbReference>
<dbReference type="Gene3D" id="3.40.50.1820">
    <property type="entry name" value="alpha/beta hydrolase"/>
    <property type="match status" value="1"/>
</dbReference>
<gene>
    <name evidence="2" type="ORF">GX51_08206</name>
</gene>
<protein>
    <recommendedName>
        <fullName evidence="1">Thioesterase domain-containing protein</fullName>
    </recommendedName>
</protein>
<evidence type="ECO:0000259" key="1">
    <source>
        <dbReference type="Pfam" id="PF00975"/>
    </source>
</evidence>
<dbReference type="OrthoDB" id="4181579at2759"/>
<dbReference type="EMBL" id="PDNC01000217">
    <property type="protein sequence ID" value="PGG95608.1"/>
    <property type="molecule type" value="Genomic_DNA"/>
</dbReference>
<accession>A0A2B7WG81</accession>
<evidence type="ECO:0000313" key="3">
    <source>
        <dbReference type="Proteomes" id="UP000224080"/>
    </source>
</evidence>
<dbReference type="InterPro" id="IPR001031">
    <property type="entry name" value="Thioesterase"/>
</dbReference>
<comment type="caution">
    <text evidence="2">The sequence shown here is derived from an EMBL/GenBank/DDBJ whole genome shotgun (WGS) entry which is preliminary data.</text>
</comment>
<proteinExistence type="predicted"/>